<dbReference type="PIRSF" id="PIRSF000817">
    <property type="entry name" value="DNA_NT"/>
    <property type="match status" value="1"/>
</dbReference>
<dbReference type="PANTHER" id="PTHR11276:SF40">
    <property type="entry name" value="BRCT DOMAIN-CONTAINING PROTEIN"/>
    <property type="match status" value="1"/>
</dbReference>
<dbReference type="Gene3D" id="3.30.460.10">
    <property type="entry name" value="Beta Polymerase, domain 2"/>
    <property type="match status" value="1"/>
</dbReference>
<name>A0AAN9A8K9_HALRR</name>
<dbReference type="InterPro" id="IPR010996">
    <property type="entry name" value="HHH_MUS81"/>
</dbReference>
<dbReference type="Gene3D" id="3.30.210.10">
    <property type="entry name" value="DNA polymerase, thumb domain"/>
    <property type="match status" value="1"/>
</dbReference>
<feature type="binding site" evidence="9">
    <location>
        <position position="347"/>
    </location>
    <ligand>
        <name>Mg(2+)</name>
        <dbReference type="ChEBI" id="CHEBI:18420"/>
    </ligand>
</feature>
<dbReference type="InterPro" id="IPR001726">
    <property type="entry name" value="TdT/Mu"/>
</dbReference>
<dbReference type="GO" id="GO:0003677">
    <property type="term" value="F:DNA binding"/>
    <property type="evidence" value="ECO:0007669"/>
    <property type="project" value="UniProtKB-UniRule"/>
</dbReference>
<dbReference type="SUPFAM" id="SSF52113">
    <property type="entry name" value="BRCT domain"/>
    <property type="match status" value="1"/>
</dbReference>
<dbReference type="GO" id="GO:0003887">
    <property type="term" value="F:DNA-directed DNA polymerase activity"/>
    <property type="evidence" value="ECO:0007669"/>
    <property type="project" value="UniProtKB-UniRule"/>
</dbReference>
<comment type="cofactor">
    <cofactor evidence="1 9">
        <name>Mg(2+)</name>
        <dbReference type="ChEBI" id="CHEBI:18420"/>
    </cofactor>
</comment>
<dbReference type="PRINTS" id="PR00871">
    <property type="entry name" value="DNAPOLXTDT"/>
</dbReference>
<comment type="subcellular location">
    <subcellularLocation>
        <location evidence="2 8">Nucleus</location>
    </subcellularLocation>
</comment>
<dbReference type="InterPro" id="IPR002054">
    <property type="entry name" value="DNA-dir_DNA_pol_X"/>
</dbReference>
<evidence type="ECO:0000256" key="6">
    <source>
        <dbReference type="ARBA" id="ARBA00022842"/>
    </source>
</evidence>
<dbReference type="SUPFAM" id="SSF81585">
    <property type="entry name" value="PsbU/PolX domain-like"/>
    <property type="match status" value="1"/>
</dbReference>
<comment type="similarity">
    <text evidence="8">Belongs to the DNA polymerase type-X family.</text>
</comment>
<evidence type="ECO:0000256" key="5">
    <source>
        <dbReference type="ARBA" id="ARBA00022723"/>
    </source>
</evidence>
<evidence type="ECO:0000256" key="3">
    <source>
        <dbReference type="ARBA" id="ARBA00022679"/>
    </source>
</evidence>
<evidence type="ECO:0000313" key="13">
    <source>
        <dbReference type="Proteomes" id="UP001381693"/>
    </source>
</evidence>
<proteinExistence type="inferred from homology"/>
<dbReference type="Gene3D" id="1.10.150.20">
    <property type="entry name" value="5' to 3' exonuclease, C-terminal subdomain"/>
    <property type="match status" value="1"/>
</dbReference>
<evidence type="ECO:0000313" key="12">
    <source>
        <dbReference type="EMBL" id="KAK7078159.1"/>
    </source>
</evidence>
<organism evidence="12 13">
    <name type="scientific">Halocaridina rubra</name>
    <name type="common">Hawaiian red shrimp</name>
    <dbReference type="NCBI Taxonomy" id="373956"/>
    <lineage>
        <taxon>Eukaryota</taxon>
        <taxon>Metazoa</taxon>
        <taxon>Ecdysozoa</taxon>
        <taxon>Arthropoda</taxon>
        <taxon>Crustacea</taxon>
        <taxon>Multicrustacea</taxon>
        <taxon>Malacostraca</taxon>
        <taxon>Eumalacostraca</taxon>
        <taxon>Eucarida</taxon>
        <taxon>Decapoda</taxon>
        <taxon>Pleocyemata</taxon>
        <taxon>Caridea</taxon>
        <taxon>Atyoidea</taxon>
        <taxon>Atyidae</taxon>
        <taxon>Halocaridina</taxon>
    </lineage>
</organism>
<evidence type="ECO:0000256" key="8">
    <source>
        <dbReference type="PIRNR" id="PIRNR000817"/>
    </source>
</evidence>
<dbReference type="EMBL" id="JAXCGZ010007976">
    <property type="protein sequence ID" value="KAK7078159.1"/>
    <property type="molecule type" value="Genomic_DNA"/>
</dbReference>
<dbReference type="InterPro" id="IPR027421">
    <property type="entry name" value="DNA_pol_lamdba_lyase_dom_sf"/>
</dbReference>
<evidence type="ECO:0000259" key="11">
    <source>
        <dbReference type="PROSITE" id="PS50172"/>
    </source>
</evidence>
<dbReference type="PANTHER" id="PTHR11276">
    <property type="entry name" value="DNA POLYMERASE TYPE-X FAMILY MEMBER"/>
    <property type="match status" value="1"/>
</dbReference>
<dbReference type="SUPFAM" id="SSF81301">
    <property type="entry name" value="Nucleotidyltransferase"/>
    <property type="match status" value="1"/>
</dbReference>
<dbReference type="GO" id="GO:0006303">
    <property type="term" value="P:double-strand break repair via nonhomologous end joining"/>
    <property type="evidence" value="ECO:0007669"/>
    <property type="project" value="TreeGrafter"/>
</dbReference>
<dbReference type="Pfam" id="PF14792">
    <property type="entry name" value="DNA_pol_B_palm"/>
    <property type="match status" value="1"/>
</dbReference>
<feature type="active site" description="Nucleophile; Schiff-base intermediate with DNA; for 5'-dRP lyase activity" evidence="10">
    <location>
        <position position="224"/>
    </location>
</feature>
<dbReference type="InterPro" id="IPR022312">
    <property type="entry name" value="DNA_pol_X"/>
</dbReference>
<dbReference type="Pfam" id="PF14716">
    <property type="entry name" value="HHH_8"/>
    <property type="match status" value="1"/>
</dbReference>
<dbReference type="SMART" id="SM00483">
    <property type="entry name" value="POLXc"/>
    <property type="match status" value="1"/>
</dbReference>
<keyword evidence="4 8" id="KW-0548">Nucleotidyltransferase</keyword>
<dbReference type="InterPro" id="IPR018944">
    <property type="entry name" value="DNA_pol_lambd_fingers_domain"/>
</dbReference>
<keyword evidence="5 8" id="KW-0479">Metal-binding</keyword>
<evidence type="ECO:0000256" key="7">
    <source>
        <dbReference type="ARBA" id="ARBA00023242"/>
    </source>
</evidence>
<feature type="binding site" evidence="9">
    <location>
        <position position="451"/>
    </location>
    <ligand>
        <name>Mg(2+)</name>
        <dbReference type="ChEBI" id="CHEBI:18420"/>
    </ligand>
</feature>
<keyword evidence="6 8" id="KW-0460">Magnesium</keyword>
<dbReference type="CDD" id="cd00027">
    <property type="entry name" value="BRCT"/>
    <property type="match status" value="1"/>
</dbReference>
<dbReference type="Proteomes" id="UP001381693">
    <property type="component" value="Unassembled WGS sequence"/>
</dbReference>
<evidence type="ECO:0000256" key="2">
    <source>
        <dbReference type="ARBA" id="ARBA00004123"/>
    </source>
</evidence>
<dbReference type="InterPro" id="IPR037160">
    <property type="entry name" value="DNA_Pol_thumb_sf"/>
</dbReference>
<comment type="caution">
    <text evidence="12">The sequence shown here is derived from an EMBL/GenBank/DDBJ whole genome shotgun (WGS) entry which is preliminary data.</text>
</comment>
<dbReference type="InterPro" id="IPR029398">
    <property type="entry name" value="PolB_thumb"/>
</dbReference>
<dbReference type="Gene3D" id="3.40.50.10190">
    <property type="entry name" value="BRCT domain"/>
    <property type="match status" value="1"/>
</dbReference>
<feature type="domain" description="BRCT" evidence="11">
    <location>
        <begin position="9"/>
        <end position="104"/>
    </location>
</feature>
<dbReference type="Pfam" id="PF14791">
    <property type="entry name" value="DNA_pol_B_thumb"/>
    <property type="match status" value="1"/>
</dbReference>
<dbReference type="Gene3D" id="1.10.150.110">
    <property type="entry name" value="DNA polymerase beta, N-terminal domain-like"/>
    <property type="match status" value="1"/>
</dbReference>
<dbReference type="PRINTS" id="PR00869">
    <property type="entry name" value="DNAPOLX"/>
</dbReference>
<protein>
    <recommendedName>
        <fullName evidence="11">BRCT domain-containing protein</fullName>
    </recommendedName>
</protein>
<feature type="binding site" evidence="9">
    <location>
        <position position="349"/>
    </location>
    <ligand>
        <name>Mg(2+)</name>
        <dbReference type="ChEBI" id="CHEBI:18420"/>
    </ligand>
</feature>
<accession>A0AAN9A8K9</accession>
<dbReference type="CDD" id="cd00141">
    <property type="entry name" value="NT_POLXc"/>
    <property type="match status" value="1"/>
</dbReference>
<evidence type="ECO:0000256" key="1">
    <source>
        <dbReference type="ARBA" id="ARBA00001946"/>
    </source>
</evidence>
<keyword evidence="3 8" id="KW-0808">Transferase</keyword>
<sequence>MSQPLTINTQSAGFGDTSIFLVPEGIQDKRYQVLLRFASKNGFKCKSDINERLSHVVSELKDIDQLSRLYPKLSEKYEVKIVSPQWLHTSVRQKSLVSEEEFLIPGYHRWIATKDIEFQIAGHQAKRQIQIGDEEERDAKLPKKFEKNRFNENICERNAPLQHHNQVLVEPLLFLNEYWTVMGDERRALAYSKAAATIKCLPFTVTTLTELDDLKGLGSGHCLKVIQETLERGHCQEVIVKRDSMKFQSLKILSSVYGIGPSLALKLHSNHGVSSVQDILKLWNQLALADERIKVGVTYYADLSTPVSCTLAKKIKGIVEYELSIIKDDFRIEIAGGFRRGKKNGHDVDILITYTTDGEEKGILSSLMKHLNHKGYILHWRLEKSSFDEEAVFTRSPDQISVMDHFEKSFCVFKCPLQGNEIPETERTIRIDVNEPFPSQEQRNWRAIRVDLIMVPKSQWAYALLGWTGSKLFMRMLRHYSNAHLQKTLNSHGLWDKRENKLIPAESEEDVFKNLGLSYKDPSHRNF</sequence>
<dbReference type="Pfam" id="PF10391">
    <property type="entry name" value="DNA_pol_lambd_f"/>
    <property type="match status" value="1"/>
</dbReference>
<evidence type="ECO:0000256" key="4">
    <source>
        <dbReference type="ARBA" id="ARBA00022695"/>
    </source>
</evidence>
<evidence type="ECO:0000256" key="10">
    <source>
        <dbReference type="PIRSR" id="PIRSR622312-50"/>
    </source>
</evidence>
<evidence type="ECO:0000256" key="9">
    <source>
        <dbReference type="PIRSR" id="PIRSR000817-1"/>
    </source>
</evidence>
<dbReference type="InterPro" id="IPR001357">
    <property type="entry name" value="BRCT_dom"/>
</dbReference>
<gene>
    <name evidence="12" type="ORF">SK128_002823</name>
</gene>
<dbReference type="PROSITE" id="PS50172">
    <property type="entry name" value="BRCT"/>
    <property type="match status" value="1"/>
</dbReference>
<dbReference type="GO" id="GO:0005634">
    <property type="term" value="C:nucleus"/>
    <property type="evidence" value="ECO:0007669"/>
    <property type="project" value="UniProtKB-SubCell"/>
</dbReference>
<dbReference type="InterPro" id="IPR043519">
    <property type="entry name" value="NT_sf"/>
</dbReference>
<keyword evidence="13" id="KW-1185">Reference proteome</keyword>
<dbReference type="GO" id="GO:0046872">
    <property type="term" value="F:metal ion binding"/>
    <property type="evidence" value="ECO:0007669"/>
    <property type="project" value="UniProtKB-UniRule"/>
</dbReference>
<dbReference type="InterPro" id="IPR036420">
    <property type="entry name" value="BRCT_dom_sf"/>
</dbReference>
<dbReference type="SUPFAM" id="SSF47802">
    <property type="entry name" value="DNA polymerase beta, N-terminal domain-like"/>
    <property type="match status" value="1"/>
</dbReference>
<dbReference type="InterPro" id="IPR028207">
    <property type="entry name" value="DNA_pol_B_palm_palm"/>
</dbReference>
<dbReference type="FunFam" id="3.30.210.10:FF:000005">
    <property type="entry name" value="DNA polymerase IV"/>
    <property type="match status" value="1"/>
</dbReference>
<keyword evidence="7 8" id="KW-0539">Nucleus</keyword>
<reference evidence="12 13" key="1">
    <citation type="submission" date="2023-11" db="EMBL/GenBank/DDBJ databases">
        <title>Halocaridina rubra genome assembly.</title>
        <authorList>
            <person name="Smith C."/>
        </authorList>
    </citation>
    <scope>NUCLEOTIDE SEQUENCE [LARGE SCALE GENOMIC DNA]</scope>
    <source>
        <strain evidence="12">EP-1</strain>
        <tissue evidence="12">Whole</tissue>
    </source>
</reference>
<dbReference type="AlphaFoldDB" id="A0AAN9A8K9"/>